<keyword evidence="3" id="KW-1185">Reference proteome</keyword>
<reference evidence="2" key="1">
    <citation type="journal article" date="2023" name="Mol. Phylogenet. Evol.">
        <title>Genome-scale phylogeny and comparative genomics of the fungal order Sordariales.</title>
        <authorList>
            <person name="Hensen N."/>
            <person name="Bonometti L."/>
            <person name="Westerberg I."/>
            <person name="Brannstrom I.O."/>
            <person name="Guillou S."/>
            <person name="Cros-Aarteil S."/>
            <person name="Calhoun S."/>
            <person name="Haridas S."/>
            <person name="Kuo A."/>
            <person name="Mondo S."/>
            <person name="Pangilinan J."/>
            <person name="Riley R."/>
            <person name="LaButti K."/>
            <person name="Andreopoulos B."/>
            <person name="Lipzen A."/>
            <person name="Chen C."/>
            <person name="Yan M."/>
            <person name="Daum C."/>
            <person name="Ng V."/>
            <person name="Clum A."/>
            <person name="Steindorff A."/>
            <person name="Ohm R.A."/>
            <person name="Martin F."/>
            <person name="Silar P."/>
            <person name="Natvig D.O."/>
            <person name="Lalanne C."/>
            <person name="Gautier V."/>
            <person name="Ament-Velasquez S.L."/>
            <person name="Kruys A."/>
            <person name="Hutchinson M.I."/>
            <person name="Powell A.J."/>
            <person name="Barry K."/>
            <person name="Miller A.N."/>
            <person name="Grigoriev I.V."/>
            <person name="Debuchy R."/>
            <person name="Gladieux P."/>
            <person name="Hiltunen Thoren M."/>
            <person name="Johannesson H."/>
        </authorList>
    </citation>
    <scope>NUCLEOTIDE SEQUENCE</scope>
    <source>
        <strain evidence="2">CBS 232.78</strain>
    </source>
</reference>
<dbReference type="AlphaFoldDB" id="A0AAE0NQU9"/>
<accession>A0AAE0NQU9</accession>
<protein>
    <submittedName>
        <fullName evidence="2">Uncharacterized protein</fullName>
    </submittedName>
</protein>
<gene>
    <name evidence="2" type="ORF">B0H63DRAFT_523353</name>
</gene>
<feature type="compositionally biased region" description="Polar residues" evidence="1">
    <location>
        <begin position="140"/>
        <end position="149"/>
    </location>
</feature>
<feature type="region of interest" description="Disordered" evidence="1">
    <location>
        <begin position="13"/>
        <end position="35"/>
    </location>
</feature>
<organism evidence="2 3">
    <name type="scientific">Podospora didyma</name>
    <dbReference type="NCBI Taxonomy" id="330526"/>
    <lineage>
        <taxon>Eukaryota</taxon>
        <taxon>Fungi</taxon>
        <taxon>Dikarya</taxon>
        <taxon>Ascomycota</taxon>
        <taxon>Pezizomycotina</taxon>
        <taxon>Sordariomycetes</taxon>
        <taxon>Sordariomycetidae</taxon>
        <taxon>Sordariales</taxon>
        <taxon>Podosporaceae</taxon>
        <taxon>Podospora</taxon>
    </lineage>
</organism>
<proteinExistence type="predicted"/>
<dbReference type="Proteomes" id="UP001285441">
    <property type="component" value="Unassembled WGS sequence"/>
</dbReference>
<evidence type="ECO:0000256" key="1">
    <source>
        <dbReference type="SAM" id="MobiDB-lite"/>
    </source>
</evidence>
<name>A0AAE0NQU9_9PEZI</name>
<reference evidence="2" key="2">
    <citation type="submission" date="2023-06" db="EMBL/GenBank/DDBJ databases">
        <authorList>
            <consortium name="Lawrence Berkeley National Laboratory"/>
            <person name="Haridas S."/>
            <person name="Hensen N."/>
            <person name="Bonometti L."/>
            <person name="Westerberg I."/>
            <person name="Brannstrom I.O."/>
            <person name="Guillou S."/>
            <person name="Cros-Aarteil S."/>
            <person name="Calhoun S."/>
            <person name="Kuo A."/>
            <person name="Mondo S."/>
            <person name="Pangilinan J."/>
            <person name="Riley R."/>
            <person name="LaButti K."/>
            <person name="Andreopoulos B."/>
            <person name="Lipzen A."/>
            <person name="Chen C."/>
            <person name="Yanf M."/>
            <person name="Daum C."/>
            <person name="Ng V."/>
            <person name="Clum A."/>
            <person name="Steindorff A."/>
            <person name="Ohm R."/>
            <person name="Martin F."/>
            <person name="Silar P."/>
            <person name="Natvig D."/>
            <person name="Lalanne C."/>
            <person name="Gautier V."/>
            <person name="Ament-velasquez S.L."/>
            <person name="Kruys A."/>
            <person name="Hutchinson M.I."/>
            <person name="Powell A.J."/>
            <person name="Barry K."/>
            <person name="Miller A.N."/>
            <person name="Grigoriev I.V."/>
            <person name="Debuchy R."/>
            <person name="Gladieux P."/>
            <person name="Thoren M.H."/>
            <person name="Johannesson H."/>
        </authorList>
    </citation>
    <scope>NUCLEOTIDE SEQUENCE</scope>
    <source>
        <strain evidence="2">CBS 232.78</strain>
    </source>
</reference>
<dbReference type="EMBL" id="JAULSW010000004">
    <property type="protein sequence ID" value="KAK3386027.1"/>
    <property type="molecule type" value="Genomic_DNA"/>
</dbReference>
<feature type="compositionally biased region" description="Acidic residues" evidence="1">
    <location>
        <begin position="119"/>
        <end position="139"/>
    </location>
</feature>
<sequence>MGLWWARRQTKLQPDTTASHDGHKPPLSNLDNRGRQTPLALVTEWGSESLRVCPYCLGCHRHGLGRSPLTGQTRAAHCGLSSANYQLCYPFEEQSQAQYSYRIDRARGLFVTVGVALPNDDEDEESKDEEGEEDDEEGEQNQPSCVNIA</sequence>
<evidence type="ECO:0000313" key="3">
    <source>
        <dbReference type="Proteomes" id="UP001285441"/>
    </source>
</evidence>
<evidence type="ECO:0000313" key="2">
    <source>
        <dbReference type="EMBL" id="KAK3386027.1"/>
    </source>
</evidence>
<feature type="region of interest" description="Disordered" evidence="1">
    <location>
        <begin position="116"/>
        <end position="149"/>
    </location>
</feature>
<comment type="caution">
    <text evidence="2">The sequence shown here is derived from an EMBL/GenBank/DDBJ whole genome shotgun (WGS) entry which is preliminary data.</text>
</comment>